<protein>
    <recommendedName>
        <fullName evidence="3">IS66 family insertion sequence element accessory protein TnpB</fullName>
    </recommendedName>
</protein>
<sequence>MNETNLTKEDFWMKRIQDFQKSGLSRKEWCQENQVPLSTFSYWIRKQMQKPSELDQGMEPVFARLPSELEVSSQPLSEYPSITIHLPESIRIEVSTGCPCELMASLIHTLKNYA</sequence>
<proteinExistence type="predicted"/>
<organism evidence="1 2">
    <name type="scientific">Schaedlerella arabinosiphila</name>
    <dbReference type="NCBI Taxonomy" id="2044587"/>
    <lineage>
        <taxon>Bacteria</taxon>
        <taxon>Bacillati</taxon>
        <taxon>Bacillota</taxon>
        <taxon>Clostridia</taxon>
        <taxon>Lachnospirales</taxon>
        <taxon>Lachnospiraceae</taxon>
        <taxon>Schaedlerella</taxon>
    </lineage>
</organism>
<comment type="caution">
    <text evidence="1">The sequence shown here is derived from an EMBL/GenBank/DDBJ whole genome shotgun (WGS) entry which is preliminary data.</text>
</comment>
<dbReference type="EMBL" id="RHJS01000002">
    <property type="protein sequence ID" value="RRK32972.1"/>
    <property type="molecule type" value="Genomic_DNA"/>
</dbReference>
<dbReference type="RefSeq" id="WP_125128366.1">
    <property type="nucleotide sequence ID" value="NZ_RHJS01000002.1"/>
</dbReference>
<dbReference type="NCBIfam" id="NF047593">
    <property type="entry name" value="IS66_ISAeme5_TnpA"/>
    <property type="match status" value="1"/>
</dbReference>
<accession>A0A3R8JNS9</accession>
<dbReference type="AlphaFoldDB" id="A0A3R8JNS9"/>
<gene>
    <name evidence="1" type="ORF">EBB54_17665</name>
</gene>
<keyword evidence="2" id="KW-1185">Reference proteome</keyword>
<evidence type="ECO:0000313" key="1">
    <source>
        <dbReference type="EMBL" id="RRK32972.1"/>
    </source>
</evidence>
<evidence type="ECO:0008006" key="3">
    <source>
        <dbReference type="Google" id="ProtNLM"/>
    </source>
</evidence>
<dbReference type="Proteomes" id="UP000274920">
    <property type="component" value="Unassembled WGS sequence"/>
</dbReference>
<name>A0A3R8JNS9_9FIRM</name>
<reference evidence="1" key="1">
    <citation type="submission" date="2018-10" db="EMBL/GenBank/DDBJ databases">
        <title>Schaedlerella arabinophila gen. nov. sp. nov., isolated from the mouse intestinal tract and comparative analysis with the genome of the closely related altered Schaedler flora strain ASF502.</title>
        <authorList>
            <person name="Miyake S."/>
            <person name="Soh M."/>
            <person name="Seedorf H."/>
        </authorList>
    </citation>
    <scope>NUCLEOTIDE SEQUENCE [LARGE SCALE GENOMIC DNA]</scope>
    <source>
        <strain evidence="1">DSM 106076</strain>
    </source>
</reference>
<evidence type="ECO:0000313" key="2">
    <source>
        <dbReference type="Proteomes" id="UP000274920"/>
    </source>
</evidence>